<reference evidence="3" key="1">
    <citation type="submission" date="2019-01" db="EMBL/GenBank/DDBJ databases">
        <title>Draft genome sequences of three monokaryotic isolates of the white-rot basidiomycete fungus Dichomitus squalens.</title>
        <authorList>
            <consortium name="DOE Joint Genome Institute"/>
            <person name="Lopez S.C."/>
            <person name="Andreopoulos B."/>
            <person name="Pangilinan J."/>
            <person name="Lipzen A."/>
            <person name="Riley R."/>
            <person name="Ahrendt S."/>
            <person name="Ng V."/>
            <person name="Barry K."/>
            <person name="Daum C."/>
            <person name="Grigoriev I.V."/>
            <person name="Hilden K.S."/>
            <person name="Makela M.R."/>
            <person name="de Vries R.P."/>
        </authorList>
    </citation>
    <scope>NUCLEOTIDE SEQUENCE [LARGE SCALE GENOMIC DNA]</scope>
    <source>
        <strain evidence="3">OM18370.1</strain>
    </source>
</reference>
<proteinExistence type="predicted"/>
<dbReference type="AlphaFoldDB" id="A0A4Q9M931"/>
<accession>A0A4Q9M931</accession>
<evidence type="ECO:0000313" key="3">
    <source>
        <dbReference type="EMBL" id="TBU23640.1"/>
    </source>
</evidence>
<dbReference type="EMBL" id="ML143499">
    <property type="protein sequence ID" value="TBU23640.1"/>
    <property type="molecule type" value="Genomic_DNA"/>
</dbReference>
<gene>
    <name evidence="3" type="ORF">BD311DRAFT_768103</name>
</gene>
<feature type="domain" description="DUF6533" evidence="2">
    <location>
        <begin position="22"/>
        <end position="65"/>
    </location>
</feature>
<feature type="transmembrane region" description="Helical" evidence="1">
    <location>
        <begin position="125"/>
        <end position="146"/>
    </location>
</feature>
<evidence type="ECO:0000259" key="2">
    <source>
        <dbReference type="Pfam" id="PF20151"/>
    </source>
</evidence>
<feature type="transmembrane region" description="Helical" evidence="1">
    <location>
        <begin position="237"/>
        <end position="256"/>
    </location>
</feature>
<sequence>MVLSGSQDGGTLIITNSQNLSYSEVACVALLTWDVVITLSDEVELIWKRRWTAAKVMYLIARYLPWLVQLALLAINVNGTTGLSFTSGQCAAWQIVQGTLLQAIVTSVDVILIIRVYALYHRNRILLIGLGSLFSAEVASLCYILVKVTPRLTYNDECYVVSSPSIFQYYWVVSLAFETLLFTLTIGKFLDGVRQGWGRAVMVQQFVADGTWAYALIFLTMLVNMMFYKYVHSELTGICYTWLLVVLSFAGSRLVLNPRVRAAPPDIDLQSDIELASISTQRRRSVFTGEVISLTLEHAPRSPASEKTGYVSYREDSEVASTIV</sequence>
<evidence type="ECO:0000256" key="1">
    <source>
        <dbReference type="SAM" id="Phobius"/>
    </source>
</evidence>
<dbReference type="OrthoDB" id="2637653at2759"/>
<organism evidence="3">
    <name type="scientific">Dichomitus squalens</name>
    <dbReference type="NCBI Taxonomy" id="114155"/>
    <lineage>
        <taxon>Eukaryota</taxon>
        <taxon>Fungi</taxon>
        <taxon>Dikarya</taxon>
        <taxon>Basidiomycota</taxon>
        <taxon>Agaricomycotina</taxon>
        <taxon>Agaricomycetes</taxon>
        <taxon>Polyporales</taxon>
        <taxon>Polyporaceae</taxon>
        <taxon>Dichomitus</taxon>
    </lineage>
</organism>
<feature type="transmembrane region" description="Helical" evidence="1">
    <location>
        <begin position="211"/>
        <end position="231"/>
    </location>
</feature>
<protein>
    <recommendedName>
        <fullName evidence="2">DUF6533 domain-containing protein</fullName>
    </recommendedName>
</protein>
<keyword evidence="1" id="KW-0812">Transmembrane</keyword>
<keyword evidence="1" id="KW-1133">Transmembrane helix</keyword>
<feature type="transmembrane region" description="Helical" evidence="1">
    <location>
        <begin position="166"/>
        <end position="190"/>
    </location>
</feature>
<dbReference type="InterPro" id="IPR045340">
    <property type="entry name" value="DUF6533"/>
</dbReference>
<dbReference type="Proteomes" id="UP000292957">
    <property type="component" value="Unassembled WGS sequence"/>
</dbReference>
<name>A0A4Q9M931_9APHY</name>
<feature type="transmembrane region" description="Helical" evidence="1">
    <location>
        <begin position="95"/>
        <end position="118"/>
    </location>
</feature>
<dbReference type="Pfam" id="PF20151">
    <property type="entry name" value="DUF6533"/>
    <property type="match status" value="1"/>
</dbReference>
<keyword evidence="1" id="KW-0472">Membrane</keyword>
<feature type="transmembrane region" description="Helical" evidence="1">
    <location>
        <begin position="56"/>
        <end position="75"/>
    </location>
</feature>